<reference evidence="2" key="1">
    <citation type="submission" date="2021-04" db="EMBL/GenBank/DDBJ databases">
        <title>Brevibacillus composti FJAT-54423, complete genome.</title>
        <authorList>
            <person name="Tang R."/>
        </authorList>
    </citation>
    <scope>NUCLEOTIDE SEQUENCE</scope>
    <source>
        <strain evidence="2">FJAT-54424</strain>
    </source>
</reference>
<dbReference type="Proteomes" id="UP000677234">
    <property type="component" value="Chromosome"/>
</dbReference>
<proteinExistence type="predicted"/>
<sequence>MSEKQKTTADQKAAVAEERKPIEHWRDALGTDKTLFVGLLSAYGWAEGYECTQKEYEKAVNGFLKKPVRPAKKGR</sequence>
<evidence type="ECO:0000256" key="1">
    <source>
        <dbReference type="SAM" id="MobiDB-lite"/>
    </source>
</evidence>
<keyword evidence="3" id="KW-1185">Reference proteome</keyword>
<accession>A0ABX7Z9M8</accession>
<gene>
    <name evidence="2" type="ORF">KDJ56_11135</name>
</gene>
<dbReference type="EMBL" id="CP073708">
    <property type="protein sequence ID" value="QUO43454.1"/>
    <property type="molecule type" value="Genomic_DNA"/>
</dbReference>
<protein>
    <submittedName>
        <fullName evidence="2">Uncharacterized protein</fullName>
    </submittedName>
</protein>
<name>A0ABX7Z9M8_9BACL</name>
<feature type="region of interest" description="Disordered" evidence="1">
    <location>
        <begin position="1"/>
        <end position="21"/>
    </location>
</feature>
<organism evidence="2 3">
    <name type="scientific">Brevibacillus composti</name>
    <dbReference type="NCBI Taxonomy" id="2796470"/>
    <lineage>
        <taxon>Bacteria</taxon>
        <taxon>Bacillati</taxon>
        <taxon>Bacillota</taxon>
        <taxon>Bacilli</taxon>
        <taxon>Bacillales</taxon>
        <taxon>Paenibacillaceae</taxon>
        <taxon>Brevibacillus</taxon>
    </lineage>
</organism>
<dbReference type="RefSeq" id="WP_212138905.1">
    <property type="nucleotide sequence ID" value="NZ_CP073708.1"/>
</dbReference>
<evidence type="ECO:0000313" key="3">
    <source>
        <dbReference type="Proteomes" id="UP000677234"/>
    </source>
</evidence>
<evidence type="ECO:0000313" key="2">
    <source>
        <dbReference type="EMBL" id="QUO43454.1"/>
    </source>
</evidence>